<organism evidence="10 11">
    <name type="scientific">Algoriphagus halophytocola</name>
    <dbReference type="NCBI Taxonomy" id="2991499"/>
    <lineage>
        <taxon>Bacteria</taxon>
        <taxon>Pseudomonadati</taxon>
        <taxon>Bacteroidota</taxon>
        <taxon>Cytophagia</taxon>
        <taxon>Cytophagales</taxon>
        <taxon>Cyclobacteriaceae</taxon>
        <taxon>Algoriphagus</taxon>
    </lineage>
</organism>
<feature type="domain" description="Enolpyruvate transferase" evidence="9">
    <location>
        <begin position="16"/>
        <end position="59"/>
    </location>
</feature>
<reference evidence="10" key="1">
    <citation type="submission" date="2022-10" db="EMBL/GenBank/DDBJ databases">
        <title>Algoriphagus sp. a novel bacteria isolate from halophytes salicornia europaea.</title>
        <authorList>
            <person name="Peng Y."/>
            <person name="Jiang L."/>
            <person name="Lee J."/>
        </authorList>
    </citation>
    <scope>NUCLEOTIDE SEQUENCE</scope>
    <source>
        <strain evidence="10">TR-M5</strain>
    </source>
</reference>
<dbReference type="InterPro" id="IPR006264">
    <property type="entry name" value="EPSP_synthase"/>
</dbReference>
<keyword evidence="5" id="KW-0808">Transferase</keyword>
<evidence type="ECO:0000313" key="11">
    <source>
        <dbReference type="Proteomes" id="UP001163156"/>
    </source>
</evidence>
<comment type="catalytic activity">
    <reaction evidence="8">
        <text>3-phosphoshikimate + phosphoenolpyruvate = 5-O-(1-carboxyvinyl)-3-phosphoshikimate + phosphate</text>
        <dbReference type="Rhea" id="RHEA:21256"/>
        <dbReference type="ChEBI" id="CHEBI:43474"/>
        <dbReference type="ChEBI" id="CHEBI:57701"/>
        <dbReference type="ChEBI" id="CHEBI:58702"/>
        <dbReference type="ChEBI" id="CHEBI:145989"/>
        <dbReference type="EC" id="2.5.1.19"/>
    </reaction>
    <physiologicalReaction direction="left-to-right" evidence="8">
        <dbReference type="Rhea" id="RHEA:21257"/>
    </physiologicalReaction>
</comment>
<evidence type="ECO:0000256" key="4">
    <source>
        <dbReference type="ARBA" id="ARBA00022605"/>
    </source>
</evidence>
<evidence type="ECO:0000256" key="7">
    <source>
        <dbReference type="ARBA" id="ARBA00030046"/>
    </source>
</evidence>
<dbReference type="RefSeq" id="WP_264809257.1">
    <property type="nucleotide sequence ID" value="NZ_CP110226.1"/>
</dbReference>
<dbReference type="Pfam" id="PF00275">
    <property type="entry name" value="EPSP_synthase"/>
    <property type="match status" value="2"/>
</dbReference>
<dbReference type="PIRSF" id="PIRSF000505">
    <property type="entry name" value="EPSPS"/>
    <property type="match status" value="1"/>
</dbReference>
<evidence type="ECO:0000256" key="3">
    <source>
        <dbReference type="ARBA" id="ARBA00012450"/>
    </source>
</evidence>
<dbReference type="PANTHER" id="PTHR21090:SF5">
    <property type="entry name" value="PENTAFUNCTIONAL AROM POLYPEPTIDE"/>
    <property type="match status" value="1"/>
</dbReference>
<evidence type="ECO:0000256" key="5">
    <source>
        <dbReference type="ARBA" id="ARBA00022679"/>
    </source>
</evidence>
<dbReference type="InterPro" id="IPR036968">
    <property type="entry name" value="Enolpyruvate_Tfrase_sf"/>
</dbReference>
<dbReference type="InterPro" id="IPR013792">
    <property type="entry name" value="RNA3'P_cycl/enolpyr_Trfase_a/b"/>
</dbReference>
<dbReference type="Gene3D" id="3.65.10.10">
    <property type="entry name" value="Enolpyruvate transferase domain"/>
    <property type="match status" value="3"/>
</dbReference>
<keyword evidence="11" id="KW-1185">Reference proteome</keyword>
<dbReference type="CDD" id="cd01556">
    <property type="entry name" value="EPSP_synthase"/>
    <property type="match status" value="1"/>
</dbReference>
<evidence type="ECO:0000256" key="2">
    <source>
        <dbReference type="ARBA" id="ARBA00009948"/>
    </source>
</evidence>
<dbReference type="EMBL" id="CP110226">
    <property type="protein sequence ID" value="UZD22734.1"/>
    <property type="molecule type" value="Genomic_DNA"/>
</dbReference>
<evidence type="ECO:0000256" key="1">
    <source>
        <dbReference type="ARBA" id="ARBA00004811"/>
    </source>
</evidence>
<comment type="pathway">
    <text evidence="1">Metabolic intermediate biosynthesis; chorismate biosynthesis; chorismate from D-erythrose 4-phosphate and phosphoenolpyruvate: step 6/7.</text>
</comment>
<name>A0ABY6MKK1_9BACT</name>
<dbReference type="Proteomes" id="UP001163156">
    <property type="component" value="Chromosome"/>
</dbReference>
<feature type="domain" description="Enolpyruvate transferase" evidence="9">
    <location>
        <begin position="66"/>
        <end position="395"/>
    </location>
</feature>
<protein>
    <recommendedName>
        <fullName evidence="3">3-phosphoshikimate 1-carboxyvinyltransferase</fullName>
        <ecNumber evidence="3">2.5.1.19</ecNumber>
    </recommendedName>
    <alternativeName>
        <fullName evidence="7">5-enolpyruvylshikimate-3-phosphate synthase</fullName>
    </alternativeName>
</protein>
<sequence length="409" mass="45120">MEVIHLAQKSDFAPSHIPLPSSKSESNRVLIIDALTEGKNTLSNLAEARDTQTMISLLKKNPPVFDVLDAGTTMRFLTAYAAITNQNKVMTGTPRMCERPIGILVDALRTVGAEIHYLGAEGYPPMAVHGLTEQKSHQVKIRGDVSSQYISAMLMIAPLLPKGLEIELQGKVGSRSYIEMTLDTMKQFGISYSWEGNKINIPKQAYQPTTFAVESDWSGAGYWFSLLACADSGELFLEGLKENSLQGDSAVVAIMDQLGIKSTFQNGGVLLQKKEVTGLKSWDFTHCPDLAQTIAVTCAILGQDAKFTGLESLKIKETDRIYALQQELAKFNADLKEIEPEVYQVIPSVTMPAEVKIHTYDDHRMAMAFMPLLTKTRVSIEDPAVVNKSYPSFWKHCQLAGISVLNQDI</sequence>
<evidence type="ECO:0000256" key="8">
    <source>
        <dbReference type="ARBA" id="ARBA00044633"/>
    </source>
</evidence>
<evidence type="ECO:0000259" key="9">
    <source>
        <dbReference type="Pfam" id="PF00275"/>
    </source>
</evidence>
<evidence type="ECO:0000256" key="6">
    <source>
        <dbReference type="ARBA" id="ARBA00023141"/>
    </source>
</evidence>
<accession>A0ABY6MKK1</accession>
<dbReference type="InterPro" id="IPR001986">
    <property type="entry name" value="Enolpyruvate_Tfrase_dom"/>
</dbReference>
<gene>
    <name evidence="10" type="ORF">OM944_19040</name>
</gene>
<dbReference type="EC" id="2.5.1.19" evidence="3"/>
<keyword evidence="4" id="KW-0028">Amino-acid biosynthesis</keyword>
<dbReference type="PANTHER" id="PTHR21090">
    <property type="entry name" value="AROM/DEHYDROQUINATE SYNTHASE"/>
    <property type="match status" value="1"/>
</dbReference>
<proteinExistence type="inferred from homology"/>
<keyword evidence="6" id="KW-0057">Aromatic amino acid biosynthesis</keyword>
<dbReference type="SUPFAM" id="SSF55205">
    <property type="entry name" value="EPT/RTPC-like"/>
    <property type="match status" value="1"/>
</dbReference>
<evidence type="ECO:0000313" key="10">
    <source>
        <dbReference type="EMBL" id="UZD22734.1"/>
    </source>
</evidence>
<comment type="similarity">
    <text evidence="2">Belongs to the EPSP synthase family.</text>
</comment>